<keyword evidence="1" id="KW-1133">Transmembrane helix</keyword>
<sequence length="503" mass="59352">MLLKKIIELKKHYLFLIFLSLIVILIFLTYKNYGVTWDEIYYVKVGRYYTIQILNTLKIPHNFIEDNFIPEKIHILTHGVFFDVFVILLTPLFRSFNLEIYHLIKALLALLSVILLYLILLKFLSNKWALLGVILLLLFPRFYGDIFNNSIDIPTLTIFALYISLFLYFINKKDSFIRLILLSFSLSILINQRIVFLYAFLLTCSFLIKKPRLIFLLSIFTFIFLHLSHPYLWQHPIIGFFDMLKASNSFPFTAANLFNGQFVPANQLPWFYIPKLMIITSPLSTLSLFFIGNFYLLFSILSKKTSFNLKMKYVYLLSLLYIPLIIVSVMRPALYDSWRQFIFLTIPFIIIAVFGAYTISKIKSALIKIILFFLILINLFQTAFEMKTLHPYQYIYYNSLVGGLKGAYEKYETDYWGAANKEAVEWFNKNINDPNKIYYIITEGDPLSSVYYFKKNMIFTYDFNKANYAISFTRWNSDQKYSGKTIYKVEREGVPLVYIKENP</sequence>
<feature type="transmembrane region" description="Helical" evidence="1">
    <location>
        <begin position="340"/>
        <end position="359"/>
    </location>
</feature>
<feature type="transmembrane region" description="Helical" evidence="1">
    <location>
        <begin position="176"/>
        <end position="201"/>
    </location>
</feature>
<evidence type="ECO:0008006" key="4">
    <source>
        <dbReference type="Google" id="ProtNLM"/>
    </source>
</evidence>
<protein>
    <recommendedName>
        <fullName evidence="4">Glycosyltransferase RgtA/B/C/D-like domain-containing protein</fullName>
    </recommendedName>
</protein>
<dbReference type="Proteomes" id="UP000034349">
    <property type="component" value="Unassembled WGS sequence"/>
</dbReference>
<dbReference type="AlphaFoldDB" id="A0A0F9Z1H8"/>
<evidence type="ECO:0000256" key="1">
    <source>
        <dbReference type="SAM" id="Phobius"/>
    </source>
</evidence>
<comment type="caution">
    <text evidence="2">The sequence shown here is derived from an EMBL/GenBank/DDBJ whole genome shotgun (WGS) entry which is preliminary data.</text>
</comment>
<feature type="transmembrane region" description="Helical" evidence="1">
    <location>
        <begin position="366"/>
        <end position="384"/>
    </location>
</feature>
<evidence type="ECO:0000313" key="2">
    <source>
        <dbReference type="EMBL" id="KKP37579.1"/>
    </source>
</evidence>
<feature type="transmembrane region" description="Helical" evidence="1">
    <location>
        <begin position="213"/>
        <end position="233"/>
    </location>
</feature>
<feature type="transmembrane region" description="Helical" evidence="1">
    <location>
        <begin position="276"/>
        <end position="301"/>
    </location>
</feature>
<proteinExistence type="predicted"/>
<feature type="transmembrane region" description="Helical" evidence="1">
    <location>
        <begin position="100"/>
        <end position="120"/>
    </location>
</feature>
<feature type="transmembrane region" description="Helical" evidence="1">
    <location>
        <begin position="313"/>
        <end position="334"/>
    </location>
</feature>
<feature type="transmembrane region" description="Helical" evidence="1">
    <location>
        <begin position="12"/>
        <end position="30"/>
    </location>
</feature>
<keyword evidence="1" id="KW-0472">Membrane</keyword>
<dbReference type="EMBL" id="LBOK01000002">
    <property type="protein sequence ID" value="KKP37579.1"/>
    <property type="molecule type" value="Genomic_DNA"/>
</dbReference>
<name>A0A0F9Z1H8_9BACT</name>
<evidence type="ECO:0000313" key="3">
    <source>
        <dbReference type="Proteomes" id="UP000034349"/>
    </source>
</evidence>
<gene>
    <name evidence="2" type="ORF">UR23_C0002G0009</name>
</gene>
<feature type="transmembrane region" description="Helical" evidence="1">
    <location>
        <begin position="151"/>
        <end position="170"/>
    </location>
</feature>
<keyword evidence="1" id="KW-0812">Transmembrane</keyword>
<reference evidence="2 3" key="1">
    <citation type="journal article" date="2015" name="Nature">
        <title>rRNA introns, odd ribosomes, and small enigmatic genomes across a large radiation of phyla.</title>
        <authorList>
            <person name="Brown C.T."/>
            <person name="Hug L.A."/>
            <person name="Thomas B.C."/>
            <person name="Sharon I."/>
            <person name="Castelle C.J."/>
            <person name="Singh A."/>
            <person name="Wilkins M.J."/>
            <person name="Williams K.H."/>
            <person name="Banfield J.F."/>
        </authorList>
    </citation>
    <scope>NUCLEOTIDE SEQUENCE [LARGE SCALE GENOMIC DNA]</scope>
</reference>
<organism evidence="2 3">
    <name type="scientific">Candidatus Roizmanbacteria bacterium GW2011_GWA2_32_13</name>
    <dbReference type="NCBI Taxonomy" id="1618475"/>
    <lineage>
        <taxon>Bacteria</taxon>
        <taxon>Candidatus Roizmaniibacteriota</taxon>
    </lineage>
</organism>
<accession>A0A0F9Z1H8</accession>
<feature type="transmembrane region" description="Helical" evidence="1">
    <location>
        <begin position="126"/>
        <end position="144"/>
    </location>
</feature>